<accession>A0A9W8YPX3</accession>
<name>A0A9W8YPX3_9PEZI</name>
<dbReference type="AlphaFoldDB" id="A0A9W8YPX3"/>
<evidence type="ECO:0000256" key="1">
    <source>
        <dbReference type="SAM" id="SignalP"/>
    </source>
</evidence>
<protein>
    <recommendedName>
        <fullName evidence="4">Small secreted protein</fullName>
    </recommendedName>
</protein>
<comment type="caution">
    <text evidence="2">The sequence shown here is derived from an EMBL/GenBank/DDBJ whole genome shotgun (WGS) entry which is preliminary data.</text>
</comment>
<dbReference type="OrthoDB" id="3223416at2759"/>
<feature type="signal peptide" evidence="1">
    <location>
        <begin position="1"/>
        <end position="19"/>
    </location>
</feature>
<evidence type="ECO:0000313" key="2">
    <source>
        <dbReference type="EMBL" id="KAJ4387627.1"/>
    </source>
</evidence>
<gene>
    <name evidence="2" type="ORF">N0V93_008224</name>
</gene>
<dbReference type="EMBL" id="JAPEVB010000005">
    <property type="protein sequence ID" value="KAJ4387627.1"/>
    <property type="molecule type" value="Genomic_DNA"/>
</dbReference>
<evidence type="ECO:0008006" key="4">
    <source>
        <dbReference type="Google" id="ProtNLM"/>
    </source>
</evidence>
<keyword evidence="3" id="KW-1185">Reference proteome</keyword>
<proteinExistence type="predicted"/>
<feature type="chain" id="PRO_5040759129" description="Small secreted protein" evidence="1">
    <location>
        <begin position="20"/>
        <end position="180"/>
    </location>
</feature>
<dbReference type="Proteomes" id="UP001140453">
    <property type="component" value="Unassembled WGS sequence"/>
</dbReference>
<sequence length="180" mass="19217">MQFHILLACFVSFLSCAKAQLDVPSLLNITALTGRNNVTVLECWQLTAELTPATIPGRVGSLALPIGNVSNAVYGVLPPRFNGGLHNAPRKQYVWWIDGLVHFITPNITEGVPSEALIYGGKYGLIFADDTADTSTFGHITQYPSADVTIGFTIPTEGGVTPDHTVLHDGPCLVDDIAGL</sequence>
<evidence type="ECO:0000313" key="3">
    <source>
        <dbReference type="Proteomes" id="UP001140453"/>
    </source>
</evidence>
<organism evidence="2 3">
    <name type="scientific">Gnomoniopsis smithogilvyi</name>
    <dbReference type="NCBI Taxonomy" id="1191159"/>
    <lineage>
        <taxon>Eukaryota</taxon>
        <taxon>Fungi</taxon>
        <taxon>Dikarya</taxon>
        <taxon>Ascomycota</taxon>
        <taxon>Pezizomycotina</taxon>
        <taxon>Sordariomycetes</taxon>
        <taxon>Sordariomycetidae</taxon>
        <taxon>Diaporthales</taxon>
        <taxon>Gnomoniaceae</taxon>
        <taxon>Gnomoniopsis</taxon>
    </lineage>
</organism>
<keyword evidence="1" id="KW-0732">Signal</keyword>
<reference evidence="2" key="1">
    <citation type="submission" date="2022-10" db="EMBL/GenBank/DDBJ databases">
        <title>Tapping the CABI collections for fungal endophytes: first genome assemblies for Collariella, Neodidymelliopsis, Ascochyta clinopodiicola, Didymella pomorum, Didymosphaeria variabile, Neocosmospora piperis and Neocucurbitaria cava.</title>
        <authorList>
            <person name="Hill R."/>
        </authorList>
    </citation>
    <scope>NUCLEOTIDE SEQUENCE</scope>
    <source>
        <strain evidence="2">IMI 355082</strain>
    </source>
</reference>